<dbReference type="SUPFAM" id="SSF48452">
    <property type="entry name" value="TPR-like"/>
    <property type="match status" value="1"/>
</dbReference>
<dbReference type="Gene3D" id="1.25.40.10">
    <property type="entry name" value="Tetratricopeptide repeat domain"/>
    <property type="match status" value="2"/>
</dbReference>
<protein>
    <submittedName>
        <fullName evidence="4">Uncharacterized protein isoform X3</fullName>
    </submittedName>
</protein>
<evidence type="ECO:0000313" key="4">
    <source>
        <dbReference type="RefSeq" id="XP_071926736.1"/>
    </source>
</evidence>
<keyword evidence="1" id="KW-0802">TPR repeat</keyword>
<dbReference type="PANTHER" id="PTHR26312">
    <property type="entry name" value="TETRATRICOPEPTIDE REPEAT PROTEIN 5"/>
    <property type="match status" value="1"/>
</dbReference>
<reference evidence="4" key="1">
    <citation type="submission" date="2025-08" db="UniProtKB">
        <authorList>
            <consortium name="RefSeq"/>
        </authorList>
    </citation>
    <scope>IDENTIFICATION</scope>
    <source>
        <tissue evidence="4">Leaves</tissue>
    </source>
</reference>
<proteinExistence type="predicted"/>
<feature type="repeat" description="TPR" evidence="1">
    <location>
        <begin position="103"/>
        <end position="136"/>
    </location>
</feature>
<keyword evidence="3" id="KW-1185">Reference proteome</keyword>
<dbReference type="PANTHER" id="PTHR26312:SF194">
    <property type="entry name" value="OS01G0506200 PROTEIN"/>
    <property type="match status" value="1"/>
</dbReference>
<dbReference type="Gene3D" id="2.40.50.550">
    <property type="match status" value="1"/>
</dbReference>
<feature type="domain" description="Tetratricopeptide repeat protein 5 OB fold" evidence="2">
    <location>
        <begin position="261"/>
        <end position="369"/>
    </location>
</feature>
<dbReference type="GeneID" id="113717226"/>
<dbReference type="RefSeq" id="XP_071926736.1">
    <property type="nucleotide sequence ID" value="XM_072070635.1"/>
</dbReference>
<dbReference type="InterPro" id="IPR011990">
    <property type="entry name" value="TPR-like_helical_dom_sf"/>
</dbReference>
<evidence type="ECO:0000313" key="3">
    <source>
        <dbReference type="Proteomes" id="UP001652660"/>
    </source>
</evidence>
<accession>A0ABM4W4M4</accession>
<sequence>MNREIEEIQEDLLAKAAKAADELYNIRDTYFPADPNDKISKLQAESDLVLQTLNSIPPENRKLPIQRAMYEYLKGKVLDVFSDYRKDAEDHLSKAVKLNPSLGDAWLSLGNCIWKKGDLSAAKNCFMLALSKGPNKRILCQLSMLERKMAQDSLSTFQVLKNRQKLLKRALNMQGKLLLLMSGMEIPGVNKYLENYERALTGFEAAALKDPGLNAMEEVEKIVHLLDKLESLLKGQTKAKRLASLASSLSTVNVNPSYIQVSVDRLAEGLNKGVAIVGKVLYFVKHQNVAPLYYLLCDANQICYVLSVYGIRDDVVKEGDQIILLSPYFHNVDFSWNGKIYQFKSVRVDFLEQMLVNGKALSHSQAVRASIYAQHKP</sequence>
<name>A0ABM4W4M4_COFAR</name>
<organism evidence="3 4">
    <name type="scientific">Coffea arabica</name>
    <name type="common">Arabian coffee</name>
    <dbReference type="NCBI Taxonomy" id="13443"/>
    <lineage>
        <taxon>Eukaryota</taxon>
        <taxon>Viridiplantae</taxon>
        <taxon>Streptophyta</taxon>
        <taxon>Embryophyta</taxon>
        <taxon>Tracheophyta</taxon>
        <taxon>Spermatophyta</taxon>
        <taxon>Magnoliopsida</taxon>
        <taxon>eudicotyledons</taxon>
        <taxon>Gunneridae</taxon>
        <taxon>Pentapetalae</taxon>
        <taxon>asterids</taxon>
        <taxon>lamiids</taxon>
        <taxon>Gentianales</taxon>
        <taxon>Rubiaceae</taxon>
        <taxon>Ixoroideae</taxon>
        <taxon>Gardenieae complex</taxon>
        <taxon>Bertiereae - Coffeeae clade</taxon>
        <taxon>Coffeeae</taxon>
        <taxon>Coffea</taxon>
    </lineage>
</organism>
<dbReference type="InterPro" id="IPR019734">
    <property type="entry name" value="TPR_rpt"/>
</dbReference>
<dbReference type="Pfam" id="PF16669">
    <property type="entry name" value="TTC5_OB"/>
    <property type="match status" value="1"/>
</dbReference>
<dbReference type="PROSITE" id="PS50005">
    <property type="entry name" value="TPR"/>
    <property type="match status" value="1"/>
</dbReference>
<dbReference type="InterPro" id="IPR032076">
    <property type="entry name" value="TTC5_OB"/>
</dbReference>
<dbReference type="InterPro" id="IPR038645">
    <property type="entry name" value="TTC5_OB_sf"/>
</dbReference>
<dbReference type="Proteomes" id="UP001652660">
    <property type="component" value="Chromosome 11c"/>
</dbReference>
<evidence type="ECO:0000259" key="2">
    <source>
        <dbReference type="Pfam" id="PF16669"/>
    </source>
</evidence>
<evidence type="ECO:0000256" key="1">
    <source>
        <dbReference type="PROSITE-ProRule" id="PRU00339"/>
    </source>
</evidence>
<gene>
    <name evidence="4" type="primary">LOC113717226</name>
</gene>